<dbReference type="STRING" id="685588.A0A067T829"/>
<dbReference type="PANTHER" id="PTHR23272">
    <property type="entry name" value="BED FINGER-RELATED"/>
    <property type="match status" value="1"/>
</dbReference>
<accession>A0A067T829</accession>
<dbReference type="AlphaFoldDB" id="A0A067T829"/>
<dbReference type="Proteomes" id="UP000027222">
    <property type="component" value="Unassembled WGS sequence"/>
</dbReference>
<dbReference type="EMBL" id="KL142373">
    <property type="protein sequence ID" value="KDR79296.1"/>
    <property type="molecule type" value="Genomic_DNA"/>
</dbReference>
<sequence length="234" mass="27032">QLRKAAFAIKNSTTLILPQWFSVLEDLEIAARMMPRDVRTRWNSTFDMLDFAVEHRVALNTIMGDRAMKLRQYELSEEDWKIGEQLRDIFKDATLFFSRSTPNIATVIPAMDHIDAHLATAASSDTYSVAIKAVLAIGKRTLNRYYSKTDQSEVFRIAMGTHLYSLFNLRNLIISIEYPVLHPRHKLRYFEKAGWQADWIDEAKSIVQTEFDRSYASLDADWAAPAPTKVFFLF</sequence>
<name>A0A067T829_GALM3</name>
<keyword evidence="2" id="KW-1185">Reference proteome</keyword>
<organism evidence="1 2">
    <name type="scientific">Galerina marginata (strain CBS 339.88)</name>
    <dbReference type="NCBI Taxonomy" id="685588"/>
    <lineage>
        <taxon>Eukaryota</taxon>
        <taxon>Fungi</taxon>
        <taxon>Dikarya</taxon>
        <taxon>Basidiomycota</taxon>
        <taxon>Agaricomycotina</taxon>
        <taxon>Agaricomycetes</taxon>
        <taxon>Agaricomycetidae</taxon>
        <taxon>Agaricales</taxon>
        <taxon>Agaricineae</taxon>
        <taxon>Strophariaceae</taxon>
        <taxon>Galerina</taxon>
    </lineage>
</organism>
<dbReference type="SUPFAM" id="SSF53098">
    <property type="entry name" value="Ribonuclease H-like"/>
    <property type="match status" value="1"/>
</dbReference>
<proteinExistence type="predicted"/>
<protein>
    <submittedName>
        <fullName evidence="1">Uncharacterized protein</fullName>
    </submittedName>
</protein>
<reference evidence="2" key="1">
    <citation type="journal article" date="2014" name="Proc. Natl. Acad. Sci. U.S.A.">
        <title>Extensive sampling of basidiomycete genomes demonstrates inadequacy of the white-rot/brown-rot paradigm for wood decay fungi.</title>
        <authorList>
            <person name="Riley R."/>
            <person name="Salamov A.A."/>
            <person name="Brown D.W."/>
            <person name="Nagy L.G."/>
            <person name="Floudas D."/>
            <person name="Held B.W."/>
            <person name="Levasseur A."/>
            <person name="Lombard V."/>
            <person name="Morin E."/>
            <person name="Otillar R."/>
            <person name="Lindquist E.A."/>
            <person name="Sun H."/>
            <person name="LaButti K.M."/>
            <person name="Schmutz J."/>
            <person name="Jabbour D."/>
            <person name="Luo H."/>
            <person name="Baker S.E."/>
            <person name="Pisabarro A.G."/>
            <person name="Walton J.D."/>
            <person name="Blanchette R.A."/>
            <person name="Henrissat B."/>
            <person name="Martin F."/>
            <person name="Cullen D."/>
            <person name="Hibbett D.S."/>
            <person name="Grigoriev I.V."/>
        </authorList>
    </citation>
    <scope>NUCLEOTIDE SEQUENCE [LARGE SCALE GENOMIC DNA]</scope>
    <source>
        <strain evidence="2">CBS 339.88</strain>
    </source>
</reference>
<gene>
    <name evidence="1" type="ORF">GALMADRAFT_63282</name>
</gene>
<dbReference type="PANTHER" id="PTHR23272:SF161">
    <property type="entry name" value="ZINC FINGER BED DOMAIN-CONTAINING PROTEIN RICESLEEPER 1-LIKE"/>
    <property type="match status" value="1"/>
</dbReference>
<dbReference type="OrthoDB" id="3359487at2759"/>
<evidence type="ECO:0000313" key="2">
    <source>
        <dbReference type="Proteomes" id="UP000027222"/>
    </source>
</evidence>
<dbReference type="HOGENOM" id="CLU_099691_0_0_1"/>
<dbReference type="InterPro" id="IPR012337">
    <property type="entry name" value="RNaseH-like_sf"/>
</dbReference>
<evidence type="ECO:0000313" key="1">
    <source>
        <dbReference type="EMBL" id="KDR79296.1"/>
    </source>
</evidence>
<feature type="non-terminal residue" evidence="1">
    <location>
        <position position="1"/>
    </location>
</feature>